<accession>A0A834TCH9</accession>
<dbReference type="EMBL" id="JAAIUW010000008">
    <property type="protein sequence ID" value="KAF7819673.1"/>
    <property type="molecule type" value="Genomic_DNA"/>
</dbReference>
<evidence type="ECO:0000313" key="3">
    <source>
        <dbReference type="Proteomes" id="UP000634136"/>
    </source>
</evidence>
<feature type="compositionally biased region" description="Basic and acidic residues" evidence="1">
    <location>
        <begin position="91"/>
        <end position="100"/>
    </location>
</feature>
<dbReference type="AlphaFoldDB" id="A0A834TCH9"/>
<evidence type="ECO:0000256" key="1">
    <source>
        <dbReference type="SAM" id="MobiDB-lite"/>
    </source>
</evidence>
<dbReference type="Proteomes" id="UP000634136">
    <property type="component" value="Unassembled WGS sequence"/>
</dbReference>
<proteinExistence type="predicted"/>
<organism evidence="2 3">
    <name type="scientific">Senna tora</name>
    <dbReference type="NCBI Taxonomy" id="362788"/>
    <lineage>
        <taxon>Eukaryota</taxon>
        <taxon>Viridiplantae</taxon>
        <taxon>Streptophyta</taxon>
        <taxon>Embryophyta</taxon>
        <taxon>Tracheophyta</taxon>
        <taxon>Spermatophyta</taxon>
        <taxon>Magnoliopsida</taxon>
        <taxon>eudicotyledons</taxon>
        <taxon>Gunneridae</taxon>
        <taxon>Pentapetalae</taxon>
        <taxon>rosids</taxon>
        <taxon>fabids</taxon>
        <taxon>Fabales</taxon>
        <taxon>Fabaceae</taxon>
        <taxon>Caesalpinioideae</taxon>
        <taxon>Cassia clade</taxon>
        <taxon>Senna</taxon>
    </lineage>
</organism>
<sequence length="100" mass="12106">MTRKRIQKRNEFELSLSLHIKKREKKLANHKISTIEERKQNQHTLKLEQKSWMRKKEKKILKFRETKQELRRRLGGEGRVQRNVPLGASVRGHEEKPNKN</sequence>
<evidence type="ECO:0000313" key="2">
    <source>
        <dbReference type="EMBL" id="KAF7819673.1"/>
    </source>
</evidence>
<name>A0A834TCH9_9FABA</name>
<protein>
    <submittedName>
        <fullName evidence="2">Uncharacterized protein</fullName>
    </submittedName>
</protein>
<gene>
    <name evidence="2" type="ORF">G2W53_025128</name>
</gene>
<reference evidence="2" key="1">
    <citation type="submission" date="2020-09" db="EMBL/GenBank/DDBJ databases">
        <title>Genome-Enabled Discovery of Anthraquinone Biosynthesis in Senna tora.</title>
        <authorList>
            <person name="Kang S.-H."/>
            <person name="Pandey R.P."/>
            <person name="Lee C.-M."/>
            <person name="Sim J.-S."/>
            <person name="Jeong J.-T."/>
            <person name="Choi B.-S."/>
            <person name="Jung M."/>
            <person name="Ginzburg D."/>
            <person name="Zhao K."/>
            <person name="Won S.Y."/>
            <person name="Oh T.-J."/>
            <person name="Yu Y."/>
            <person name="Kim N.-H."/>
            <person name="Lee O.R."/>
            <person name="Lee T.-H."/>
            <person name="Bashyal P."/>
            <person name="Kim T.-S."/>
            <person name="Lee W.-H."/>
            <person name="Kawkins C."/>
            <person name="Kim C.-K."/>
            <person name="Kim J.S."/>
            <person name="Ahn B.O."/>
            <person name="Rhee S.Y."/>
            <person name="Sohng J.K."/>
        </authorList>
    </citation>
    <scope>NUCLEOTIDE SEQUENCE</scope>
    <source>
        <tissue evidence="2">Leaf</tissue>
    </source>
</reference>
<keyword evidence="3" id="KW-1185">Reference proteome</keyword>
<feature type="region of interest" description="Disordered" evidence="1">
    <location>
        <begin position="72"/>
        <end position="100"/>
    </location>
</feature>
<comment type="caution">
    <text evidence="2">The sequence shown here is derived from an EMBL/GenBank/DDBJ whole genome shotgun (WGS) entry which is preliminary data.</text>
</comment>